<dbReference type="Pfam" id="PF03403">
    <property type="entry name" value="PAF-AH_p_II"/>
    <property type="match status" value="1"/>
</dbReference>
<protein>
    <recommendedName>
        <fullName evidence="6">Alpha/beta hydrolase</fullName>
    </recommendedName>
</protein>
<dbReference type="Proteomes" id="UP000272528">
    <property type="component" value="Chromosome"/>
</dbReference>
<evidence type="ECO:0000256" key="1">
    <source>
        <dbReference type="ARBA" id="ARBA00022801"/>
    </source>
</evidence>
<name>A0A3S9A2D7_9BACL</name>
<sequence length="360" mass="39014">MPIGRATRLLTDVDRANPFASDGEFRRFMVSIYYPSAQADATLPLPVYPQLFEPGQAAALAFLRSNGVDPAYIASLQTDIYNEAELADANLENAASYPIVILSPAFGIERDMYSFAVRKLVRSGFIVLTVGATYESVFTVFPDGEKIAQLPSLTNLQLTDWQSWNSLLEVRVQDLTFVLNQLEVMNKQDALLRNRLNLQQVGIAGHSLGGAAVYHVLGRSSAVKAAALLDPSLHMLGSVSVQVTSPVLLMRQNASTYEMLLSSGWSESLASETIAGQRQLADVLTGYQCFVRIHGANHLSFSDVPLFMSDAGIAKKHELIGTVIADFMKEHVCGAAGQFAKRVQTSAGLSVIRSDGHSAS</sequence>
<dbReference type="PANTHER" id="PTHR10272">
    <property type="entry name" value="PLATELET-ACTIVATING FACTOR ACETYLHYDROLASE"/>
    <property type="match status" value="1"/>
</dbReference>
<evidence type="ECO:0000313" key="4">
    <source>
        <dbReference type="EMBL" id="AZN39842.1"/>
    </source>
</evidence>
<dbReference type="OrthoDB" id="9814760at2"/>
<evidence type="ECO:0008006" key="6">
    <source>
        <dbReference type="Google" id="ProtNLM"/>
    </source>
</evidence>
<dbReference type="InterPro" id="IPR029058">
    <property type="entry name" value="AB_hydrolase_fold"/>
</dbReference>
<organism evidence="4 5">
    <name type="scientific">Paenibacillus albus</name>
    <dbReference type="NCBI Taxonomy" id="2495582"/>
    <lineage>
        <taxon>Bacteria</taxon>
        <taxon>Bacillati</taxon>
        <taxon>Bacillota</taxon>
        <taxon>Bacilli</taxon>
        <taxon>Bacillales</taxon>
        <taxon>Paenibacillaceae</taxon>
        <taxon>Paenibacillus</taxon>
    </lineage>
</organism>
<dbReference type="RefSeq" id="WP_126014819.1">
    <property type="nucleotide sequence ID" value="NZ_CP034437.1"/>
</dbReference>
<dbReference type="GO" id="GO:0016042">
    <property type="term" value="P:lipid catabolic process"/>
    <property type="evidence" value="ECO:0007669"/>
    <property type="project" value="UniProtKB-KW"/>
</dbReference>
<keyword evidence="5" id="KW-1185">Reference proteome</keyword>
<dbReference type="Gene3D" id="3.40.50.1820">
    <property type="entry name" value="alpha/beta hydrolase"/>
    <property type="match status" value="1"/>
</dbReference>
<dbReference type="SUPFAM" id="SSF53474">
    <property type="entry name" value="alpha/beta-Hydrolases"/>
    <property type="match status" value="1"/>
</dbReference>
<dbReference type="KEGG" id="palb:EJC50_09420"/>
<proteinExistence type="predicted"/>
<keyword evidence="3" id="KW-0443">Lipid metabolism</keyword>
<evidence type="ECO:0000313" key="5">
    <source>
        <dbReference type="Proteomes" id="UP000272528"/>
    </source>
</evidence>
<keyword evidence="1" id="KW-0378">Hydrolase</keyword>
<reference evidence="5" key="1">
    <citation type="submission" date="2018-12" db="EMBL/GenBank/DDBJ databases">
        <title>Genome sequence of Peanibacillus sp.</title>
        <authorList>
            <person name="Subramani G."/>
            <person name="Srinivasan S."/>
            <person name="Kim M.K."/>
        </authorList>
    </citation>
    <scope>NUCLEOTIDE SEQUENCE [LARGE SCALE GENOMIC DNA]</scope>
    <source>
        <strain evidence="5">18JY67-1</strain>
    </source>
</reference>
<dbReference type="EMBL" id="CP034437">
    <property type="protein sequence ID" value="AZN39842.1"/>
    <property type="molecule type" value="Genomic_DNA"/>
</dbReference>
<dbReference type="AlphaFoldDB" id="A0A3S9A2D7"/>
<evidence type="ECO:0000256" key="3">
    <source>
        <dbReference type="ARBA" id="ARBA00023098"/>
    </source>
</evidence>
<dbReference type="GO" id="GO:0003847">
    <property type="term" value="F:1-alkyl-2-acetylglycerophosphocholine esterase activity"/>
    <property type="evidence" value="ECO:0007669"/>
    <property type="project" value="TreeGrafter"/>
</dbReference>
<keyword evidence="2" id="KW-0442">Lipid degradation</keyword>
<dbReference type="PANTHER" id="PTHR10272:SF0">
    <property type="entry name" value="PLATELET-ACTIVATING FACTOR ACETYLHYDROLASE"/>
    <property type="match status" value="1"/>
</dbReference>
<evidence type="ECO:0000256" key="2">
    <source>
        <dbReference type="ARBA" id="ARBA00022963"/>
    </source>
</evidence>
<accession>A0A3S9A2D7</accession>
<gene>
    <name evidence="4" type="ORF">EJC50_09420</name>
</gene>